<evidence type="ECO:0000256" key="2">
    <source>
        <dbReference type="ARBA" id="ARBA00022553"/>
    </source>
</evidence>
<organism evidence="10 11">
    <name type="scientific">Clostridium cavendishii DSM 21758</name>
    <dbReference type="NCBI Taxonomy" id="1121302"/>
    <lineage>
        <taxon>Bacteria</taxon>
        <taxon>Bacillati</taxon>
        <taxon>Bacillota</taxon>
        <taxon>Clostridia</taxon>
        <taxon>Eubacteriales</taxon>
        <taxon>Clostridiaceae</taxon>
        <taxon>Clostridium</taxon>
    </lineage>
</organism>
<dbReference type="PANTHER" id="PTHR43214">
    <property type="entry name" value="TWO-COMPONENT RESPONSE REGULATOR"/>
    <property type="match status" value="1"/>
</dbReference>
<dbReference type="InterPro" id="IPR039420">
    <property type="entry name" value="WalR-like"/>
</dbReference>
<feature type="domain" description="Response regulatory" evidence="9">
    <location>
        <begin position="3"/>
        <end position="118"/>
    </location>
</feature>
<dbReference type="PROSITE" id="PS00622">
    <property type="entry name" value="HTH_LUXR_1"/>
    <property type="match status" value="1"/>
</dbReference>
<dbReference type="SMART" id="SM00448">
    <property type="entry name" value="REC"/>
    <property type="match status" value="1"/>
</dbReference>
<dbReference type="GO" id="GO:0006355">
    <property type="term" value="P:regulation of DNA-templated transcription"/>
    <property type="evidence" value="ECO:0007669"/>
    <property type="project" value="InterPro"/>
</dbReference>
<dbReference type="PRINTS" id="PR00038">
    <property type="entry name" value="HTHLUXR"/>
</dbReference>
<proteinExistence type="predicted"/>
<dbReference type="RefSeq" id="WP_072987930.1">
    <property type="nucleotide sequence ID" value="NZ_FQZB01000010.1"/>
</dbReference>
<keyword evidence="4" id="KW-0238">DNA-binding</keyword>
<dbReference type="Proteomes" id="UP000184310">
    <property type="component" value="Unassembled WGS sequence"/>
</dbReference>
<dbReference type="CDD" id="cd17535">
    <property type="entry name" value="REC_NarL-like"/>
    <property type="match status" value="1"/>
</dbReference>
<evidence type="ECO:0000313" key="10">
    <source>
        <dbReference type="EMBL" id="SHJ73967.1"/>
    </source>
</evidence>
<evidence type="ECO:0000313" key="11">
    <source>
        <dbReference type="Proteomes" id="UP000184310"/>
    </source>
</evidence>
<evidence type="ECO:0000256" key="7">
    <source>
        <dbReference type="PROSITE-ProRule" id="PRU00169"/>
    </source>
</evidence>
<sequence>MIKLLICDDDMLIRESLKIILGMDEEIEVVGTCENGSVASKFIVENKVDVALLDVRMPVMNGVEATKNIVNKSETKVIILTTFDEDDFIKDAIRYGAKGYILKNTPPDKIIDTIKMVHKGHSVIQDVVLEKLKNNMDDSCEKINKDNFTEREIEIIESIAEGLSNKEISSKLFISEGTVKNYISNILNKTGLSHRTQIAISYIKGNFK</sequence>
<dbReference type="InterPro" id="IPR001789">
    <property type="entry name" value="Sig_transdc_resp-reg_receiver"/>
</dbReference>
<dbReference type="SUPFAM" id="SSF52172">
    <property type="entry name" value="CheY-like"/>
    <property type="match status" value="1"/>
</dbReference>
<dbReference type="InterPro" id="IPR000792">
    <property type="entry name" value="Tscrpt_reg_LuxR_C"/>
</dbReference>
<feature type="modified residue" description="4-aspartylphosphate" evidence="7">
    <location>
        <position position="54"/>
    </location>
</feature>
<feature type="domain" description="HTH luxR-type" evidence="8">
    <location>
        <begin position="141"/>
        <end position="206"/>
    </location>
</feature>
<evidence type="ECO:0000259" key="8">
    <source>
        <dbReference type="PROSITE" id="PS50043"/>
    </source>
</evidence>
<dbReference type="CDD" id="cd06170">
    <property type="entry name" value="LuxR_C_like"/>
    <property type="match status" value="1"/>
</dbReference>
<name>A0A1M6LS10_9CLOT</name>
<dbReference type="InterPro" id="IPR058245">
    <property type="entry name" value="NreC/VraR/RcsB-like_REC"/>
</dbReference>
<evidence type="ECO:0000256" key="3">
    <source>
        <dbReference type="ARBA" id="ARBA00023015"/>
    </source>
</evidence>
<dbReference type="Pfam" id="PF00072">
    <property type="entry name" value="Response_reg"/>
    <property type="match status" value="1"/>
</dbReference>
<dbReference type="STRING" id="1121302.SAMN02745163_02471"/>
<dbReference type="SUPFAM" id="SSF46894">
    <property type="entry name" value="C-terminal effector domain of the bipartite response regulators"/>
    <property type="match status" value="1"/>
</dbReference>
<reference evidence="10 11" key="1">
    <citation type="submission" date="2016-11" db="EMBL/GenBank/DDBJ databases">
        <authorList>
            <person name="Jaros S."/>
            <person name="Januszkiewicz K."/>
            <person name="Wedrychowicz H."/>
        </authorList>
    </citation>
    <scope>NUCLEOTIDE SEQUENCE [LARGE SCALE GENOMIC DNA]</scope>
    <source>
        <strain evidence="10 11">DSM 21758</strain>
    </source>
</reference>
<comment type="function">
    <text evidence="6">May play the central regulatory role in sporulation. It may be an element of the effector pathway responsible for the activation of sporulation genes in response to nutritional stress. Spo0A may act in concert with spo0H (a sigma factor) to control the expression of some genes that are critical to the sporulation process.</text>
</comment>
<dbReference type="OrthoDB" id="9779069at2"/>
<dbReference type="InterPro" id="IPR016032">
    <property type="entry name" value="Sig_transdc_resp-reg_C-effctor"/>
</dbReference>
<protein>
    <recommendedName>
        <fullName evidence="1">Stage 0 sporulation protein A homolog</fullName>
    </recommendedName>
</protein>
<accession>A0A1M6LS10</accession>
<keyword evidence="11" id="KW-1185">Reference proteome</keyword>
<evidence type="ECO:0000259" key="9">
    <source>
        <dbReference type="PROSITE" id="PS50110"/>
    </source>
</evidence>
<evidence type="ECO:0000256" key="5">
    <source>
        <dbReference type="ARBA" id="ARBA00023163"/>
    </source>
</evidence>
<keyword evidence="3" id="KW-0805">Transcription regulation</keyword>
<dbReference type="InterPro" id="IPR011006">
    <property type="entry name" value="CheY-like_superfamily"/>
</dbReference>
<dbReference type="GO" id="GO:0003677">
    <property type="term" value="F:DNA binding"/>
    <property type="evidence" value="ECO:0007669"/>
    <property type="project" value="UniProtKB-KW"/>
</dbReference>
<evidence type="ECO:0000256" key="4">
    <source>
        <dbReference type="ARBA" id="ARBA00023125"/>
    </source>
</evidence>
<gene>
    <name evidence="10" type="ORF">SAMN02745163_02471</name>
</gene>
<dbReference type="Gene3D" id="3.40.50.2300">
    <property type="match status" value="1"/>
</dbReference>
<keyword evidence="5" id="KW-0804">Transcription</keyword>
<dbReference type="Pfam" id="PF00196">
    <property type="entry name" value="GerE"/>
    <property type="match status" value="1"/>
</dbReference>
<dbReference type="SMART" id="SM00421">
    <property type="entry name" value="HTH_LUXR"/>
    <property type="match status" value="1"/>
</dbReference>
<dbReference type="EMBL" id="FQZB01000010">
    <property type="protein sequence ID" value="SHJ73967.1"/>
    <property type="molecule type" value="Genomic_DNA"/>
</dbReference>
<dbReference type="AlphaFoldDB" id="A0A1M6LS10"/>
<dbReference type="GO" id="GO:0000160">
    <property type="term" value="P:phosphorelay signal transduction system"/>
    <property type="evidence" value="ECO:0007669"/>
    <property type="project" value="InterPro"/>
</dbReference>
<dbReference type="PROSITE" id="PS50043">
    <property type="entry name" value="HTH_LUXR_2"/>
    <property type="match status" value="1"/>
</dbReference>
<dbReference type="PROSITE" id="PS50110">
    <property type="entry name" value="RESPONSE_REGULATORY"/>
    <property type="match status" value="1"/>
</dbReference>
<keyword evidence="2 7" id="KW-0597">Phosphoprotein</keyword>
<evidence type="ECO:0000256" key="1">
    <source>
        <dbReference type="ARBA" id="ARBA00018672"/>
    </source>
</evidence>
<evidence type="ECO:0000256" key="6">
    <source>
        <dbReference type="ARBA" id="ARBA00024867"/>
    </source>
</evidence>
<dbReference type="PANTHER" id="PTHR43214:SF40">
    <property type="entry name" value="TRANSCRIPTIONAL REGULATORY PROTEIN LNRK"/>
    <property type="match status" value="1"/>
</dbReference>